<feature type="domain" description="Checkpoint protein RAD24-like helical bundle" evidence="9">
    <location>
        <begin position="563"/>
        <end position="669"/>
    </location>
</feature>
<dbReference type="STRING" id="1408157.A0A1J7K1K7"/>
<organism evidence="10 11">
    <name type="scientific">Coniochaeta ligniaria NRRL 30616</name>
    <dbReference type="NCBI Taxonomy" id="1408157"/>
    <lineage>
        <taxon>Eukaryota</taxon>
        <taxon>Fungi</taxon>
        <taxon>Dikarya</taxon>
        <taxon>Ascomycota</taxon>
        <taxon>Pezizomycotina</taxon>
        <taxon>Sordariomycetes</taxon>
        <taxon>Sordariomycetidae</taxon>
        <taxon>Coniochaetales</taxon>
        <taxon>Coniochaetaceae</taxon>
        <taxon>Coniochaeta</taxon>
    </lineage>
</organism>
<dbReference type="Pfam" id="PF25812">
    <property type="entry name" value="RAD24_helical"/>
    <property type="match status" value="1"/>
</dbReference>
<evidence type="ECO:0000256" key="8">
    <source>
        <dbReference type="SAM" id="MobiDB-lite"/>
    </source>
</evidence>
<gene>
    <name evidence="10" type="ORF">CONLIGDRAFT_627628</name>
</gene>
<comment type="subcellular location">
    <subcellularLocation>
        <location evidence="1">Nucleus</location>
    </subcellularLocation>
</comment>
<name>A0A1J7K1K7_9PEZI</name>
<dbReference type="AlphaFoldDB" id="A0A1J7K1K7"/>
<proteinExistence type="inferred from homology"/>
<feature type="compositionally biased region" description="Basic residues" evidence="8">
    <location>
        <begin position="1"/>
        <end position="11"/>
    </location>
</feature>
<feature type="region of interest" description="Disordered" evidence="8">
    <location>
        <begin position="762"/>
        <end position="826"/>
    </location>
</feature>
<feature type="compositionally biased region" description="Low complexity" evidence="8">
    <location>
        <begin position="78"/>
        <end position="89"/>
    </location>
</feature>
<dbReference type="Proteomes" id="UP000182658">
    <property type="component" value="Unassembled WGS sequence"/>
</dbReference>
<evidence type="ECO:0000256" key="5">
    <source>
        <dbReference type="ARBA" id="ARBA00022840"/>
    </source>
</evidence>
<feature type="compositionally biased region" description="Acidic residues" evidence="8">
    <location>
        <begin position="875"/>
        <end position="888"/>
    </location>
</feature>
<dbReference type="GO" id="GO:0005634">
    <property type="term" value="C:nucleus"/>
    <property type="evidence" value="ECO:0007669"/>
    <property type="project" value="UniProtKB-SubCell"/>
</dbReference>
<keyword evidence="5" id="KW-0067">ATP-binding</keyword>
<dbReference type="InterPro" id="IPR027417">
    <property type="entry name" value="P-loop_NTPase"/>
</dbReference>
<evidence type="ECO:0000256" key="6">
    <source>
        <dbReference type="ARBA" id="ARBA00023242"/>
    </source>
</evidence>
<evidence type="ECO:0000313" key="11">
    <source>
        <dbReference type="Proteomes" id="UP000182658"/>
    </source>
</evidence>
<dbReference type="GO" id="GO:0003682">
    <property type="term" value="F:chromatin binding"/>
    <property type="evidence" value="ECO:0007669"/>
    <property type="project" value="TreeGrafter"/>
</dbReference>
<keyword evidence="11" id="KW-1185">Reference proteome</keyword>
<dbReference type="GO" id="GO:0000077">
    <property type="term" value="P:DNA damage checkpoint signaling"/>
    <property type="evidence" value="ECO:0007669"/>
    <property type="project" value="TreeGrafter"/>
</dbReference>
<feature type="region of interest" description="Disordered" evidence="8">
    <location>
        <begin position="1"/>
        <end position="137"/>
    </location>
</feature>
<evidence type="ECO:0000256" key="3">
    <source>
        <dbReference type="ARBA" id="ARBA00022741"/>
    </source>
</evidence>
<feature type="compositionally biased region" description="Low complexity" evidence="8">
    <location>
        <begin position="771"/>
        <end position="780"/>
    </location>
</feature>
<dbReference type="GO" id="GO:0033314">
    <property type="term" value="P:mitotic DNA replication checkpoint signaling"/>
    <property type="evidence" value="ECO:0007669"/>
    <property type="project" value="TreeGrafter"/>
</dbReference>
<evidence type="ECO:0000259" key="9">
    <source>
        <dbReference type="Pfam" id="PF25812"/>
    </source>
</evidence>
<dbReference type="PANTHER" id="PTHR12172">
    <property type="entry name" value="CELL CYCLE CHECKPOINT PROTEIN RAD17"/>
    <property type="match status" value="1"/>
</dbReference>
<sequence>MAQPSKRRKRRVVDDSDAEDDDEAPKQQQPTGRNNANTLKNFLFSSPDNTKQTAAPPAESSRDATPASPTPLRRKSTVSKSTQSQSQSQAAGGRKPPVRFAQQNNTKSPSTSPDKLRASRPAKKAKTEEKGRSADIMSLFSRQAQKNLVNGTSTNGRKDKAQPVVVEDITSDPISEDDDVDVGRAGAVTSVVGLNAQKRFKGGGGSSQVGGGGGAVTASQRFMRPTTNTKPTTGGTLVSAGADDALRPWSERFAPANLEELAVHKRKVADVRRWLEDVLGGRVRQRLLVLKGAAGTGKTTTMQLLARELGCEILEWRNPAAGGLGATQGHMSASAQFEEFLGRGGRFGQLDLDGDEEDQQTATPAPSREVARGAKRQVMLIEEFPNTFMRSSTALTSFRSNILQFLANSTPALATFGQQVAGDVTPVVMIISETLLTTTSASADSFTAHRLLGPEISRHPGTAVIEFNAVAPTLLTKALELVVQKEARKSGRRRTPGPLVLKRLGEVGDIRSAISALEFLMVKGDDDAEWGAKVMLTKPKKALKDVALTEGERESLQLITQRESSLGIFHAVGKVVYNKRDELPYPRGSVEAAAETLPDHMAHLARKKRSEVSVDTLIDETGTDTATFISALHENYVGSCEPSNPLDPNSAIDYVNECIEWLSESDLMCPSWDIFFGGRGFPSGQFGKDSGSHILRQDEMAFQVAVRGLLFSLPSPVKRRPAAGGKASDAFKMFYPTSLKLWRAKEELEGLVDMWATRILKGEDAGPGPPSGTSSGTNGSARFGKGRQISVNDWASPKKAKAMPPPSQPAKPEPQDSTAPPPLLSLGSSARREMLLERLPYMAQIARRRRCSFGSMGVRDLDKMVSFQGIGGPATEDDDAEQDEDADGGETWATDKPTEEEAPRKKGLARLIRAKEKSEVAAAQLPVQNLVLSDDDIED</sequence>
<reference evidence="10 11" key="1">
    <citation type="submission" date="2016-10" db="EMBL/GenBank/DDBJ databases">
        <title>Draft genome sequence of Coniochaeta ligniaria NRRL30616, a lignocellulolytic fungus for bioabatement of inhibitors in plant biomass hydrolysates.</title>
        <authorList>
            <consortium name="DOE Joint Genome Institute"/>
            <person name="Jimenez D.J."/>
            <person name="Hector R.E."/>
            <person name="Riley R."/>
            <person name="Sun H."/>
            <person name="Grigoriev I.V."/>
            <person name="Van Elsas J.D."/>
            <person name="Nichols N.N."/>
        </authorList>
    </citation>
    <scope>NUCLEOTIDE SEQUENCE [LARGE SCALE GENOMIC DNA]</scope>
    <source>
        <strain evidence="10 11">NRRL 30616</strain>
    </source>
</reference>
<protein>
    <submittedName>
        <fullName evidence="10">Rad17-domain-containing protein</fullName>
    </submittedName>
</protein>
<dbReference type="InParanoid" id="A0A1J7K1K7"/>
<keyword evidence="4" id="KW-0227">DNA damage</keyword>
<feature type="compositionally biased region" description="Polar residues" evidence="8">
    <location>
        <begin position="26"/>
        <end position="53"/>
    </location>
</feature>
<dbReference type="PANTHER" id="PTHR12172:SF0">
    <property type="entry name" value="CELL CYCLE CHECKPOINT PROTEIN RAD17"/>
    <property type="match status" value="1"/>
</dbReference>
<evidence type="ECO:0000256" key="7">
    <source>
        <dbReference type="ARBA" id="ARBA00023306"/>
    </source>
</evidence>
<feature type="region of interest" description="Disordered" evidence="8">
    <location>
        <begin position="868"/>
        <end position="906"/>
    </location>
</feature>
<dbReference type="SUPFAM" id="SSF52540">
    <property type="entry name" value="P-loop containing nucleoside triphosphate hydrolases"/>
    <property type="match status" value="1"/>
</dbReference>
<dbReference type="InterPro" id="IPR057927">
    <property type="entry name" value="RAD24-like_helical"/>
</dbReference>
<keyword evidence="3" id="KW-0547">Nucleotide-binding</keyword>
<feature type="compositionally biased region" description="Pro residues" evidence="8">
    <location>
        <begin position="803"/>
        <end position="812"/>
    </location>
</feature>
<dbReference type="OrthoDB" id="10265971at2759"/>
<dbReference type="InterPro" id="IPR004582">
    <property type="entry name" value="Checkpoint_prot_Rad17_Rad24"/>
</dbReference>
<evidence type="ECO:0000256" key="2">
    <source>
        <dbReference type="ARBA" id="ARBA00006168"/>
    </source>
</evidence>
<evidence type="ECO:0000256" key="4">
    <source>
        <dbReference type="ARBA" id="ARBA00022763"/>
    </source>
</evidence>
<evidence type="ECO:0000256" key="1">
    <source>
        <dbReference type="ARBA" id="ARBA00004123"/>
    </source>
</evidence>
<feature type="region of interest" description="Disordered" evidence="8">
    <location>
        <begin position="351"/>
        <end position="371"/>
    </location>
</feature>
<dbReference type="Gene3D" id="3.40.50.300">
    <property type="entry name" value="P-loop containing nucleotide triphosphate hydrolases"/>
    <property type="match status" value="1"/>
</dbReference>
<comment type="similarity">
    <text evidence="2">Belongs to the rad17/RAD24 family.</text>
</comment>
<keyword evidence="6" id="KW-0539">Nucleus</keyword>
<dbReference type="Pfam" id="PF03215">
    <property type="entry name" value="Rad17"/>
    <property type="match status" value="1"/>
</dbReference>
<dbReference type="GO" id="GO:0005524">
    <property type="term" value="F:ATP binding"/>
    <property type="evidence" value="ECO:0007669"/>
    <property type="project" value="UniProtKB-KW"/>
</dbReference>
<feature type="compositionally biased region" description="Polar residues" evidence="8">
    <location>
        <begin position="101"/>
        <end position="113"/>
    </location>
</feature>
<dbReference type="EMBL" id="KV875093">
    <property type="protein sequence ID" value="OIW35596.1"/>
    <property type="molecule type" value="Genomic_DNA"/>
</dbReference>
<keyword evidence="7" id="KW-0131">Cell cycle</keyword>
<accession>A0A1J7K1K7</accession>
<dbReference type="GO" id="GO:0006281">
    <property type="term" value="P:DNA repair"/>
    <property type="evidence" value="ECO:0007669"/>
    <property type="project" value="InterPro"/>
</dbReference>
<evidence type="ECO:0000313" key="10">
    <source>
        <dbReference type="EMBL" id="OIW35596.1"/>
    </source>
</evidence>
<dbReference type="GO" id="GO:0003689">
    <property type="term" value="F:DNA clamp loader activity"/>
    <property type="evidence" value="ECO:0007669"/>
    <property type="project" value="TreeGrafter"/>
</dbReference>